<dbReference type="CDD" id="cd16917">
    <property type="entry name" value="HATPase_UhpB-NarQ-NarX-like"/>
    <property type="match status" value="1"/>
</dbReference>
<evidence type="ECO:0000256" key="3">
    <source>
        <dbReference type="ARBA" id="ARBA00022553"/>
    </source>
</evidence>
<dbReference type="Pfam" id="PF23539">
    <property type="entry name" value="DUF7134"/>
    <property type="match status" value="1"/>
</dbReference>
<keyword evidence="4" id="KW-0808">Transferase</keyword>
<evidence type="ECO:0000256" key="6">
    <source>
        <dbReference type="ARBA" id="ARBA00022777"/>
    </source>
</evidence>
<dbReference type="GO" id="GO:0016020">
    <property type="term" value="C:membrane"/>
    <property type="evidence" value="ECO:0007669"/>
    <property type="project" value="InterPro"/>
</dbReference>
<sequence length="417" mass="44464">MPATEQFTMQPATWYERRVVLADALVAGVLILFAGVTGALIAIEVGGWAAVIFPLIASAALFVRRTYPVVMVSVIAVVAVVELLVLRSGAGLPSDLFVLLAVHTAARYCPRWFGWASLALAILGSAGAAYFWVYRNDFVGASPDRWLSTIFTFFALAALAIASFAIGRAQLGRYRAIQRQIASLGERNRLLQIEHEQAMALATEQERARLAAETHDILAHSLAIIVAQADGATMLADRDPARAADALRTIADTSREALAEVRLKVAALRDGTDPSDAESLAPSKTVRDIPDLIETVEAAGPRISLTTSGELERIPPGPSLAAYRIVQESLTNVLKHAGPRPLVEVAIQLDADALDVLVRDDGRGAIGDGDQSGNGLRGMRTRAQQYGGSLHAEPRVGGGFEVAAHLPIPRLTESETA</sequence>
<dbReference type="RefSeq" id="WP_159544496.1">
    <property type="nucleotide sequence ID" value="NZ_CP047156.1"/>
</dbReference>
<keyword evidence="7" id="KW-0067">ATP-binding</keyword>
<evidence type="ECO:0000313" key="11">
    <source>
        <dbReference type="EMBL" id="QHC00225.1"/>
    </source>
</evidence>
<dbReference type="AlphaFoldDB" id="A0A7L4YLR9"/>
<organism evidence="11 12">
    <name type="scientific">Epidermidibacterium keratini</name>
    <dbReference type="NCBI Taxonomy" id="1891644"/>
    <lineage>
        <taxon>Bacteria</taxon>
        <taxon>Bacillati</taxon>
        <taxon>Actinomycetota</taxon>
        <taxon>Actinomycetes</taxon>
        <taxon>Sporichthyales</taxon>
        <taxon>Sporichthyaceae</taxon>
        <taxon>Epidermidibacterium</taxon>
    </lineage>
</organism>
<name>A0A7L4YLR9_9ACTN</name>
<dbReference type="PANTHER" id="PTHR24421">
    <property type="entry name" value="NITRATE/NITRITE SENSOR PROTEIN NARX-RELATED"/>
    <property type="match status" value="1"/>
</dbReference>
<dbReference type="InterPro" id="IPR036890">
    <property type="entry name" value="HATPase_C_sf"/>
</dbReference>
<protein>
    <recommendedName>
        <fullName evidence="2">histidine kinase</fullName>
        <ecNumber evidence="2">2.7.13.3</ecNumber>
    </recommendedName>
</protein>
<comment type="catalytic activity">
    <reaction evidence="1">
        <text>ATP + protein L-histidine = ADP + protein N-phospho-L-histidine.</text>
        <dbReference type="EC" id="2.7.13.3"/>
    </reaction>
</comment>
<dbReference type="EMBL" id="CP047156">
    <property type="protein sequence ID" value="QHC00225.1"/>
    <property type="molecule type" value="Genomic_DNA"/>
</dbReference>
<evidence type="ECO:0000256" key="8">
    <source>
        <dbReference type="ARBA" id="ARBA00023012"/>
    </source>
</evidence>
<keyword evidence="9" id="KW-1133">Transmembrane helix</keyword>
<keyword evidence="12" id="KW-1185">Reference proteome</keyword>
<evidence type="ECO:0000256" key="1">
    <source>
        <dbReference type="ARBA" id="ARBA00000085"/>
    </source>
</evidence>
<keyword evidence="6 11" id="KW-0418">Kinase</keyword>
<feature type="transmembrane region" description="Helical" evidence="9">
    <location>
        <begin position="20"/>
        <end position="41"/>
    </location>
</feature>
<reference evidence="11 12" key="1">
    <citation type="journal article" date="2018" name="Int. J. Syst. Evol. Microbiol.">
        <title>Epidermidibacterium keratini gen. nov., sp. nov., a member of the family Sporichthyaceae, isolated from keratin epidermis.</title>
        <authorList>
            <person name="Lee D.G."/>
            <person name="Trujillo M.E."/>
            <person name="Kang S."/>
            <person name="Nam J.J."/>
            <person name="Kim Y.J."/>
        </authorList>
    </citation>
    <scope>NUCLEOTIDE SEQUENCE [LARGE SCALE GENOMIC DNA]</scope>
    <source>
        <strain evidence="11 12">EPI-7</strain>
    </source>
</reference>
<dbReference type="SUPFAM" id="SSF55874">
    <property type="entry name" value="ATPase domain of HSP90 chaperone/DNA topoisomerase II/histidine kinase"/>
    <property type="match status" value="1"/>
</dbReference>
<dbReference type="InterPro" id="IPR003594">
    <property type="entry name" value="HATPase_dom"/>
</dbReference>
<gene>
    <name evidence="11" type="ORF">EK0264_08005</name>
</gene>
<feature type="transmembrane region" description="Helical" evidence="9">
    <location>
        <begin position="47"/>
        <end position="63"/>
    </location>
</feature>
<dbReference type="EC" id="2.7.13.3" evidence="2"/>
<dbReference type="GO" id="GO:0046983">
    <property type="term" value="F:protein dimerization activity"/>
    <property type="evidence" value="ECO:0007669"/>
    <property type="project" value="InterPro"/>
</dbReference>
<dbReference type="SMART" id="SM00387">
    <property type="entry name" value="HATPase_c"/>
    <property type="match status" value="1"/>
</dbReference>
<feature type="domain" description="Histidine kinase/HSP90-like ATPase" evidence="10">
    <location>
        <begin position="317"/>
        <end position="410"/>
    </location>
</feature>
<evidence type="ECO:0000256" key="4">
    <source>
        <dbReference type="ARBA" id="ARBA00022679"/>
    </source>
</evidence>
<feature type="transmembrane region" description="Helical" evidence="9">
    <location>
        <begin position="70"/>
        <end position="92"/>
    </location>
</feature>
<dbReference type="OrthoDB" id="227596at2"/>
<evidence type="ECO:0000256" key="2">
    <source>
        <dbReference type="ARBA" id="ARBA00012438"/>
    </source>
</evidence>
<proteinExistence type="predicted"/>
<keyword evidence="5" id="KW-0547">Nucleotide-binding</keyword>
<accession>A0A7L4YLR9</accession>
<dbReference type="GO" id="GO:0005524">
    <property type="term" value="F:ATP binding"/>
    <property type="evidence" value="ECO:0007669"/>
    <property type="project" value="UniProtKB-KW"/>
</dbReference>
<keyword evidence="9" id="KW-0472">Membrane</keyword>
<evidence type="ECO:0000256" key="9">
    <source>
        <dbReference type="SAM" id="Phobius"/>
    </source>
</evidence>
<evidence type="ECO:0000256" key="5">
    <source>
        <dbReference type="ARBA" id="ARBA00022741"/>
    </source>
</evidence>
<dbReference type="InterPro" id="IPR050482">
    <property type="entry name" value="Sensor_HK_TwoCompSys"/>
</dbReference>
<dbReference type="Gene3D" id="3.30.565.10">
    <property type="entry name" value="Histidine kinase-like ATPase, C-terminal domain"/>
    <property type="match status" value="1"/>
</dbReference>
<feature type="transmembrane region" description="Helical" evidence="9">
    <location>
        <begin position="146"/>
        <end position="166"/>
    </location>
</feature>
<feature type="transmembrane region" description="Helical" evidence="9">
    <location>
        <begin position="112"/>
        <end position="134"/>
    </location>
</feature>
<evidence type="ECO:0000256" key="7">
    <source>
        <dbReference type="ARBA" id="ARBA00022840"/>
    </source>
</evidence>
<dbReference type="PANTHER" id="PTHR24421:SF10">
    <property type="entry name" value="NITRATE_NITRITE SENSOR PROTEIN NARQ"/>
    <property type="match status" value="1"/>
</dbReference>
<dbReference type="Gene3D" id="1.20.5.1930">
    <property type="match status" value="1"/>
</dbReference>
<dbReference type="InterPro" id="IPR011712">
    <property type="entry name" value="Sig_transdc_His_kin_sub3_dim/P"/>
</dbReference>
<dbReference type="Pfam" id="PF02518">
    <property type="entry name" value="HATPase_c"/>
    <property type="match status" value="1"/>
</dbReference>
<keyword evidence="8" id="KW-0902">Two-component regulatory system</keyword>
<dbReference type="Pfam" id="PF07730">
    <property type="entry name" value="HisKA_3"/>
    <property type="match status" value="1"/>
</dbReference>
<keyword evidence="3" id="KW-0597">Phosphoprotein</keyword>
<dbReference type="Proteomes" id="UP000463857">
    <property type="component" value="Chromosome"/>
</dbReference>
<dbReference type="KEGG" id="eke:EK0264_08005"/>
<keyword evidence="9" id="KW-0812">Transmembrane</keyword>
<dbReference type="InterPro" id="IPR055558">
    <property type="entry name" value="DUF7134"/>
</dbReference>
<dbReference type="InParanoid" id="A0A7L4YLR9"/>
<evidence type="ECO:0000313" key="12">
    <source>
        <dbReference type="Proteomes" id="UP000463857"/>
    </source>
</evidence>
<dbReference type="GO" id="GO:0000155">
    <property type="term" value="F:phosphorelay sensor kinase activity"/>
    <property type="evidence" value="ECO:0007669"/>
    <property type="project" value="InterPro"/>
</dbReference>
<dbReference type="FunCoup" id="A0A7L4YLR9">
    <property type="interactions" value="33"/>
</dbReference>
<evidence type="ECO:0000259" key="10">
    <source>
        <dbReference type="SMART" id="SM00387"/>
    </source>
</evidence>